<reference evidence="3" key="1">
    <citation type="submission" date="2021-03" db="EMBL/GenBank/DDBJ databases">
        <authorList>
            <person name="Kanchanasin P."/>
            <person name="Saeng-In P."/>
            <person name="Phongsopitanun W."/>
            <person name="Yuki M."/>
            <person name="Kudo T."/>
            <person name="Ohkuma M."/>
            <person name="Tanasupawat S."/>
        </authorList>
    </citation>
    <scope>NUCLEOTIDE SEQUENCE</scope>
    <source>
        <strain evidence="3">GKU 128</strain>
    </source>
</reference>
<evidence type="ECO:0000313" key="4">
    <source>
        <dbReference type="Proteomes" id="UP000669179"/>
    </source>
</evidence>
<evidence type="ECO:0000256" key="2">
    <source>
        <dbReference type="SAM" id="SignalP"/>
    </source>
</evidence>
<keyword evidence="4" id="KW-1185">Reference proteome</keyword>
<name>A0A939PAW0_9ACTN</name>
<dbReference type="AlphaFoldDB" id="A0A939PAW0"/>
<feature type="region of interest" description="Disordered" evidence="1">
    <location>
        <begin position="189"/>
        <end position="219"/>
    </location>
</feature>
<dbReference type="EMBL" id="JAGEOJ010000006">
    <property type="protein sequence ID" value="MBO2448787.1"/>
    <property type="molecule type" value="Genomic_DNA"/>
</dbReference>
<keyword evidence="2" id="KW-0732">Signal</keyword>
<dbReference type="Proteomes" id="UP000669179">
    <property type="component" value="Unassembled WGS sequence"/>
</dbReference>
<feature type="compositionally biased region" description="Low complexity" evidence="1">
    <location>
        <begin position="34"/>
        <end position="57"/>
    </location>
</feature>
<sequence length="351" mass="35600">MTSRRVWARPVWVAGLAVALACTQSGCDFRKKTSSGGTSAAGSTPAASNPTAPQGAGSPAGGGVTAGPVSTAYRIEGHDMRLVRSGDQELALQFELFNGTSAPVDVSGLGLDPREQLVGLVDLSRGTAYGLLGASGTNGRIGSGDEDTIAPGKNVTVTAMFAAPPQEADSMLVVVNGLLPVQVPIQPQDSKALRPDPVLTGSHDRRPVSPLTCTTTGGSAEASLSGSGLQWNVAGVRRTGRYALAQVTVDNPTSGALPLDFQNHFTPKQVTAGQLTLGTGIARRQACGFTDPVYYDFVGNLGQSFTPGPLGSVPAGAKITLWGLFAAPEGGTVDVGVGGFGGPRSAQVTTG</sequence>
<protein>
    <recommendedName>
        <fullName evidence="5">DUF4232 domain-containing protein</fullName>
    </recommendedName>
</protein>
<accession>A0A939PAW0</accession>
<feature type="signal peptide" evidence="2">
    <location>
        <begin position="1"/>
        <end position="21"/>
    </location>
</feature>
<comment type="caution">
    <text evidence="3">The sequence shown here is derived from an EMBL/GenBank/DDBJ whole genome shotgun (WGS) entry which is preliminary data.</text>
</comment>
<feature type="chain" id="PRO_5038606262" description="DUF4232 domain-containing protein" evidence="2">
    <location>
        <begin position="22"/>
        <end position="351"/>
    </location>
</feature>
<feature type="region of interest" description="Disordered" evidence="1">
    <location>
        <begin position="31"/>
        <end position="65"/>
    </location>
</feature>
<evidence type="ECO:0000256" key="1">
    <source>
        <dbReference type="SAM" id="MobiDB-lite"/>
    </source>
</evidence>
<evidence type="ECO:0008006" key="5">
    <source>
        <dbReference type="Google" id="ProtNLM"/>
    </source>
</evidence>
<organism evidence="3 4">
    <name type="scientific">Actinomadura barringtoniae</name>
    <dbReference type="NCBI Taxonomy" id="1427535"/>
    <lineage>
        <taxon>Bacteria</taxon>
        <taxon>Bacillati</taxon>
        <taxon>Actinomycetota</taxon>
        <taxon>Actinomycetes</taxon>
        <taxon>Streptosporangiales</taxon>
        <taxon>Thermomonosporaceae</taxon>
        <taxon>Actinomadura</taxon>
    </lineage>
</organism>
<evidence type="ECO:0000313" key="3">
    <source>
        <dbReference type="EMBL" id="MBO2448787.1"/>
    </source>
</evidence>
<gene>
    <name evidence="3" type="ORF">J4573_16915</name>
</gene>
<proteinExistence type="predicted"/>
<dbReference type="PROSITE" id="PS51257">
    <property type="entry name" value="PROKAR_LIPOPROTEIN"/>
    <property type="match status" value="1"/>
</dbReference>
<dbReference type="RefSeq" id="WP_208256446.1">
    <property type="nucleotide sequence ID" value="NZ_JAGEOJ010000006.1"/>
</dbReference>